<feature type="region of interest" description="Disordered" evidence="8">
    <location>
        <begin position="1"/>
        <end position="304"/>
    </location>
</feature>
<dbReference type="EMBL" id="CP000125">
    <property type="protein sequence ID" value="ABA52941.1"/>
    <property type="molecule type" value="Genomic_DNA"/>
</dbReference>
<organism evidence="10 11">
    <name type="scientific">Burkholderia pseudomallei (strain 1710b)</name>
    <dbReference type="NCBI Taxonomy" id="320372"/>
    <lineage>
        <taxon>Bacteria</taxon>
        <taxon>Pseudomonadati</taxon>
        <taxon>Pseudomonadota</taxon>
        <taxon>Betaproteobacteria</taxon>
        <taxon>Burkholderiales</taxon>
        <taxon>Burkholderiaceae</taxon>
        <taxon>Burkholderia</taxon>
        <taxon>pseudomallei group</taxon>
    </lineage>
</organism>
<dbReference type="InterPro" id="IPR001851">
    <property type="entry name" value="ABC_transp_permease"/>
</dbReference>
<feature type="compositionally biased region" description="Basic and acidic residues" evidence="8">
    <location>
        <begin position="278"/>
        <end position="300"/>
    </location>
</feature>
<feature type="transmembrane region" description="Helical" evidence="9">
    <location>
        <begin position="772"/>
        <end position="799"/>
    </location>
</feature>
<dbReference type="AlphaFoldDB" id="Q3JHK4"/>
<evidence type="ECO:0000256" key="6">
    <source>
        <dbReference type="ARBA" id="ARBA00022989"/>
    </source>
</evidence>
<dbReference type="Proteomes" id="UP000002700">
    <property type="component" value="Chromosome II"/>
</dbReference>
<dbReference type="GO" id="GO:0005886">
    <property type="term" value="C:plasma membrane"/>
    <property type="evidence" value="ECO:0007669"/>
    <property type="project" value="UniProtKB-SubCell"/>
</dbReference>
<comment type="subcellular location">
    <subcellularLocation>
        <location evidence="1">Cell membrane</location>
        <topology evidence="1">Multi-pass membrane protein</topology>
    </subcellularLocation>
</comment>
<evidence type="ECO:0000313" key="10">
    <source>
        <dbReference type="EMBL" id="ABA52941.1"/>
    </source>
</evidence>
<feature type="transmembrane region" description="Helical" evidence="9">
    <location>
        <begin position="730"/>
        <end position="751"/>
    </location>
</feature>
<proteinExistence type="predicted"/>
<evidence type="ECO:0000256" key="7">
    <source>
        <dbReference type="ARBA" id="ARBA00023136"/>
    </source>
</evidence>
<feature type="region of interest" description="Disordered" evidence="8">
    <location>
        <begin position="320"/>
        <end position="381"/>
    </location>
</feature>
<keyword evidence="6 9" id="KW-1133">Transmembrane helix</keyword>
<feature type="region of interest" description="Disordered" evidence="8">
    <location>
        <begin position="404"/>
        <end position="503"/>
    </location>
</feature>
<sequence>MNEQKLSHSPGYDRDSCSARSKPGGEAIQRRERVARRTPEPCGRPRACAVRRQRHRKIHVPEHPDGAFAPRRGHDPAERPRCRFRVARRSARKPHGDHHAGALAGAGDDGRREPVSWPRAHPRGRRRRFPRAEAPRAGAARPARLRDRRGRADASAEPRADAARRDRESVQPRLPGDDHGRADFRDRRARDRDAVRRGPQRHRARRGHHLRVAPAERAIRHRRRLHGVSRRRVRRERPPRRYRPRASRARDRRPRDARRRQGAPARARRAVPEGGGPHARERVRGREPRRAARRDSRHLWADGLGPQRIPQLRVWLDAPRRGRRHPRRQAAAARRARAVDPRGHRARHRGPQGFGPRALRQRAGEHRDGRVPPPVARRRDPALARAAARAGDGRAAADQGRFAAHAGIGDERRQPAEGRAREMPVDRARAAAVRRADARHRRRRETGDLPAARCVRARRRRGDRRVVGGARAAVSERPDRRVQGRPRRRRPPGRRRHPGIPAPSRFMNKTMNTQTLSRLDAAPRRVNVAELASRFGIPIVFVALCVVLAFASPYFLTWRNWSDILRQTSINGILAIGMTYVILTKGIDLSVGSVLALAGIVSGLAGAAGHGLAVSLAAGVACGAALGAINGVAIARLNVPPFVATLGMLSVARGVTYIANDGSPVANLPDDYLSLGIGRLGPLGMPVLIFAGVALACWWVLRYTTYGRYLYAVGGNEKSARTSGIGVRKVVFSVYVVSGALAGLAGMILAARTTSALPQAGVSYELDAIAAVVIGGTSLSGGQGGVVGTLFGALLIGVINNGLNLLGVSSYYQQIAKGLIIVLAVLIDVARKQQR</sequence>
<keyword evidence="3" id="KW-1003">Cell membrane</keyword>
<dbReference type="HOGENOM" id="CLU_340016_0_0_4"/>
<keyword evidence="5 9" id="KW-0812">Transmembrane</keyword>
<dbReference type="KEGG" id="bpm:BURPS1710b_A1792"/>
<feature type="compositionally biased region" description="Basic residues" evidence="8">
    <location>
        <begin position="120"/>
        <end position="129"/>
    </location>
</feature>
<feature type="compositionally biased region" description="Basic and acidic residues" evidence="8">
    <location>
        <begin position="28"/>
        <end position="39"/>
    </location>
</feature>
<protein>
    <submittedName>
        <fullName evidence="10">Sugar ABC transporter, permease protein</fullName>
    </submittedName>
</protein>
<evidence type="ECO:0000256" key="3">
    <source>
        <dbReference type="ARBA" id="ARBA00022475"/>
    </source>
</evidence>
<feature type="compositionally biased region" description="Basic and acidic residues" evidence="8">
    <location>
        <begin position="72"/>
        <end position="81"/>
    </location>
</feature>
<dbReference type="PANTHER" id="PTHR32196:SF21">
    <property type="entry name" value="ABC TRANSPORTER PERMEASE PROTEIN YPHD-RELATED"/>
    <property type="match status" value="1"/>
</dbReference>
<feature type="transmembrane region" description="Helical" evidence="9">
    <location>
        <begin position="564"/>
        <end position="583"/>
    </location>
</feature>
<feature type="compositionally biased region" description="Basic and acidic residues" evidence="8">
    <location>
        <begin position="150"/>
        <end position="196"/>
    </location>
</feature>
<feature type="compositionally biased region" description="Basic residues" evidence="8">
    <location>
        <begin position="82"/>
        <end position="96"/>
    </location>
</feature>
<feature type="compositionally biased region" description="Basic and acidic residues" evidence="8">
    <location>
        <begin position="408"/>
        <end position="429"/>
    </location>
</feature>
<feature type="compositionally biased region" description="Basic residues" evidence="8">
    <location>
        <begin position="483"/>
        <end position="498"/>
    </location>
</feature>
<evidence type="ECO:0000256" key="4">
    <source>
        <dbReference type="ARBA" id="ARBA00022519"/>
    </source>
</evidence>
<feature type="transmembrane region" description="Helical" evidence="9">
    <location>
        <begin position="614"/>
        <end position="635"/>
    </location>
</feature>
<dbReference type="PANTHER" id="PTHR32196">
    <property type="entry name" value="ABC TRANSPORTER PERMEASE PROTEIN YPHD-RELATED-RELATED"/>
    <property type="match status" value="1"/>
</dbReference>
<keyword evidence="7 9" id="KW-0472">Membrane</keyword>
<feature type="compositionally biased region" description="Basic residues" evidence="8">
    <location>
        <begin position="198"/>
        <end position="211"/>
    </location>
</feature>
<keyword evidence="2" id="KW-0813">Transport</keyword>
<evidence type="ECO:0000256" key="1">
    <source>
        <dbReference type="ARBA" id="ARBA00004651"/>
    </source>
</evidence>
<evidence type="ECO:0000256" key="8">
    <source>
        <dbReference type="SAM" id="MobiDB-lite"/>
    </source>
</evidence>
<name>Q3JHK4_BURP1</name>
<evidence type="ECO:0000313" key="11">
    <source>
        <dbReference type="Proteomes" id="UP000002700"/>
    </source>
</evidence>
<gene>
    <name evidence="10" type="primary">rbsC</name>
    <name evidence="10" type="ordered locus">BURPS1710b_A1792</name>
</gene>
<feature type="transmembrane region" description="Helical" evidence="9">
    <location>
        <begin position="680"/>
        <end position="701"/>
    </location>
</feature>
<feature type="transmembrane region" description="Helical" evidence="9">
    <location>
        <begin position="535"/>
        <end position="557"/>
    </location>
</feature>
<dbReference type="EnsemblBacteria" id="ABA52941">
    <property type="protein sequence ID" value="ABA52941"/>
    <property type="gene ID" value="BURPS1710b_A1792"/>
</dbReference>
<dbReference type="GO" id="GO:0022857">
    <property type="term" value="F:transmembrane transporter activity"/>
    <property type="evidence" value="ECO:0007669"/>
    <property type="project" value="InterPro"/>
</dbReference>
<evidence type="ECO:0000256" key="2">
    <source>
        <dbReference type="ARBA" id="ARBA00022448"/>
    </source>
</evidence>
<feature type="transmembrane region" description="Helical" evidence="9">
    <location>
        <begin position="641"/>
        <end position="659"/>
    </location>
</feature>
<reference evidence="10 11" key="1">
    <citation type="submission" date="2005-09" db="EMBL/GenBank/DDBJ databases">
        <authorList>
            <person name="Woods D.E."/>
            <person name="Nierman W.C."/>
        </authorList>
    </citation>
    <scope>NUCLEOTIDE SEQUENCE [LARGE SCALE GENOMIC DNA]</scope>
    <source>
        <strain evidence="10 11">1710b</strain>
    </source>
</reference>
<keyword evidence="4" id="KW-0997">Cell inner membrane</keyword>
<accession>Q3JHK4</accession>
<feature type="compositionally biased region" description="Basic residues" evidence="8">
    <location>
        <begin position="219"/>
        <end position="269"/>
    </location>
</feature>
<feature type="compositionally biased region" description="Basic residues" evidence="8">
    <location>
        <begin position="49"/>
        <end position="58"/>
    </location>
</feature>
<dbReference type="Pfam" id="PF02653">
    <property type="entry name" value="BPD_transp_2"/>
    <property type="match status" value="1"/>
</dbReference>
<evidence type="ECO:0000256" key="9">
    <source>
        <dbReference type="SAM" id="Phobius"/>
    </source>
</evidence>
<evidence type="ECO:0000256" key="5">
    <source>
        <dbReference type="ARBA" id="ARBA00022692"/>
    </source>
</evidence>
<dbReference type="CDD" id="cd06579">
    <property type="entry name" value="TM_PBP1_transp_AraH_like"/>
    <property type="match status" value="1"/>
</dbReference>